<feature type="non-terminal residue" evidence="1">
    <location>
        <position position="1"/>
    </location>
</feature>
<reference evidence="1" key="1">
    <citation type="submission" date="2021-06" db="EMBL/GenBank/DDBJ databases">
        <authorList>
            <person name="Kallberg Y."/>
            <person name="Tangrot J."/>
            <person name="Rosling A."/>
        </authorList>
    </citation>
    <scope>NUCLEOTIDE SEQUENCE</scope>
    <source>
        <strain evidence="1">FL130A</strain>
    </source>
</reference>
<proteinExistence type="predicted"/>
<keyword evidence="2" id="KW-1185">Reference proteome</keyword>
<comment type="caution">
    <text evidence="1">The sequence shown here is derived from an EMBL/GenBank/DDBJ whole genome shotgun (WGS) entry which is preliminary data.</text>
</comment>
<dbReference type="EMBL" id="CAJVPS010051238">
    <property type="protein sequence ID" value="CAG8769143.1"/>
    <property type="molecule type" value="Genomic_DNA"/>
</dbReference>
<gene>
    <name evidence="1" type="ORF">ALEPTO_LOCUS14047</name>
</gene>
<dbReference type="Proteomes" id="UP000789508">
    <property type="component" value="Unassembled WGS sequence"/>
</dbReference>
<name>A0A9N9NT79_9GLOM</name>
<dbReference type="AlphaFoldDB" id="A0A9N9NT79"/>
<sequence length="61" mass="7151">NDKFDEQFIDSEKEIKQQFLEADKSIKELPITSQKHDNVMYTSKLIDTKEIVSMVENFGIN</sequence>
<evidence type="ECO:0000313" key="1">
    <source>
        <dbReference type="EMBL" id="CAG8769143.1"/>
    </source>
</evidence>
<organism evidence="1 2">
    <name type="scientific">Ambispora leptoticha</name>
    <dbReference type="NCBI Taxonomy" id="144679"/>
    <lineage>
        <taxon>Eukaryota</taxon>
        <taxon>Fungi</taxon>
        <taxon>Fungi incertae sedis</taxon>
        <taxon>Mucoromycota</taxon>
        <taxon>Glomeromycotina</taxon>
        <taxon>Glomeromycetes</taxon>
        <taxon>Archaeosporales</taxon>
        <taxon>Ambisporaceae</taxon>
        <taxon>Ambispora</taxon>
    </lineage>
</organism>
<evidence type="ECO:0000313" key="2">
    <source>
        <dbReference type="Proteomes" id="UP000789508"/>
    </source>
</evidence>
<protein>
    <submittedName>
        <fullName evidence="1">811_t:CDS:1</fullName>
    </submittedName>
</protein>
<accession>A0A9N9NT79</accession>
<dbReference type="OrthoDB" id="2445072at2759"/>